<protein>
    <submittedName>
        <fullName evidence="1">Uncharacterized protein</fullName>
    </submittedName>
</protein>
<dbReference type="Proteomes" id="UP001362999">
    <property type="component" value="Unassembled WGS sequence"/>
</dbReference>
<reference evidence="1 2" key="1">
    <citation type="journal article" date="2024" name="J Genomics">
        <title>Draft genome sequencing and assembly of Favolaschia claudopus CIRM-BRFM 2984 isolated from oak limbs.</title>
        <authorList>
            <person name="Navarro D."/>
            <person name="Drula E."/>
            <person name="Chaduli D."/>
            <person name="Cazenave R."/>
            <person name="Ahrendt S."/>
            <person name="Wang J."/>
            <person name="Lipzen A."/>
            <person name="Daum C."/>
            <person name="Barry K."/>
            <person name="Grigoriev I.V."/>
            <person name="Favel A."/>
            <person name="Rosso M.N."/>
            <person name="Martin F."/>
        </authorList>
    </citation>
    <scope>NUCLEOTIDE SEQUENCE [LARGE SCALE GENOMIC DNA]</scope>
    <source>
        <strain evidence="1 2">CIRM-BRFM 2984</strain>
    </source>
</reference>
<dbReference type="EMBL" id="JAWWNJ010000022">
    <property type="protein sequence ID" value="KAK7033719.1"/>
    <property type="molecule type" value="Genomic_DNA"/>
</dbReference>
<keyword evidence="2" id="KW-1185">Reference proteome</keyword>
<evidence type="ECO:0000313" key="2">
    <source>
        <dbReference type="Proteomes" id="UP001362999"/>
    </source>
</evidence>
<proteinExistence type="predicted"/>
<comment type="caution">
    <text evidence="1">The sequence shown here is derived from an EMBL/GenBank/DDBJ whole genome shotgun (WGS) entry which is preliminary data.</text>
</comment>
<gene>
    <name evidence="1" type="ORF">R3P38DRAFT_3498056</name>
</gene>
<sequence length="291" mass="31966">MLLPLPLRFSSTPWLPSSCVTSDRVHGSALHANHERRATSSVLHPLALVLFRPALCYVPSSHITFPFSLSSLFASFTYDTPPLASLPLTGRPPPPPTHAPSFPQAFLRSPPSFFSPGNGRRARSSSKFSSTDAHLLLASSTYDAPYRLPFLNDHPLHYLRQQAKSIFLVAHSPTLPMKFLFALVTLLAPLLATAAVARSQSPCPDQLPVVKCCRFFSLPFATGCVSPTRDVTRDDFMEHCREDLEGRIASCCEPPKNEDYPDDSLTCGNWRGWIVGPGLQIQEGPEGRDGL</sequence>
<name>A0AAW0C3H8_9AGAR</name>
<evidence type="ECO:0000313" key="1">
    <source>
        <dbReference type="EMBL" id="KAK7033719.1"/>
    </source>
</evidence>
<organism evidence="1 2">
    <name type="scientific">Favolaschia claudopus</name>
    <dbReference type="NCBI Taxonomy" id="2862362"/>
    <lineage>
        <taxon>Eukaryota</taxon>
        <taxon>Fungi</taxon>
        <taxon>Dikarya</taxon>
        <taxon>Basidiomycota</taxon>
        <taxon>Agaricomycotina</taxon>
        <taxon>Agaricomycetes</taxon>
        <taxon>Agaricomycetidae</taxon>
        <taxon>Agaricales</taxon>
        <taxon>Marasmiineae</taxon>
        <taxon>Mycenaceae</taxon>
        <taxon>Favolaschia</taxon>
    </lineage>
</organism>
<accession>A0AAW0C3H8</accession>
<dbReference type="AlphaFoldDB" id="A0AAW0C3H8"/>